<dbReference type="OrthoDB" id="949239at2"/>
<dbReference type="GO" id="GO:0016787">
    <property type="term" value="F:hydrolase activity"/>
    <property type="evidence" value="ECO:0007669"/>
    <property type="project" value="InterPro"/>
</dbReference>
<organism evidence="2 3">
    <name type="scientific">Fodinibius sediminis</name>
    <dbReference type="NCBI Taxonomy" id="1214077"/>
    <lineage>
        <taxon>Bacteria</taxon>
        <taxon>Pseudomonadati</taxon>
        <taxon>Balneolota</taxon>
        <taxon>Balneolia</taxon>
        <taxon>Balneolales</taxon>
        <taxon>Balneolaceae</taxon>
        <taxon>Fodinibius</taxon>
    </lineage>
</organism>
<dbReference type="EMBL" id="FXTH01000002">
    <property type="protein sequence ID" value="SMO40035.1"/>
    <property type="molecule type" value="Genomic_DNA"/>
</dbReference>
<gene>
    <name evidence="2" type="ORF">SAMN06265218_10214</name>
</gene>
<dbReference type="RefSeq" id="WP_142712908.1">
    <property type="nucleotide sequence ID" value="NZ_FXTH01000002.1"/>
</dbReference>
<dbReference type="Gene3D" id="2.60.120.560">
    <property type="entry name" value="Exo-inulinase, domain 1"/>
    <property type="match status" value="1"/>
</dbReference>
<protein>
    <recommendedName>
        <fullName evidence="1">3-keto-alpha-glucoside-1,2-lyase/3-keto-2-hydroxy-glucal hydratase domain-containing protein</fullName>
    </recommendedName>
</protein>
<evidence type="ECO:0000313" key="3">
    <source>
        <dbReference type="Proteomes" id="UP000317593"/>
    </source>
</evidence>
<dbReference type="InterPro" id="IPR010496">
    <property type="entry name" value="AL/BT2_dom"/>
</dbReference>
<evidence type="ECO:0000313" key="2">
    <source>
        <dbReference type="EMBL" id="SMO40035.1"/>
    </source>
</evidence>
<name>A0A521AYZ2_9BACT</name>
<accession>A0A521AYZ2</accession>
<sequence>MTTTKKLCAIAGIIGLLLGGMTNVWAQQMEEEWITLFDGQTLNNWKASENPGTFSVENGKIVVDGPRAHLFYVGPVEDHDFQNFEFKADVMTTEGSNSGIYFHTEYQEEGWPEKGYEVQVNNTHDDPRKTASLYAIKDVMNDAPARDGEWFTMYVKVEDRDITIKLDGETMIEYTEPEEVDREGRVLDSGTFALQGHDPESKLYYKNIRVKPLN</sequence>
<evidence type="ECO:0000259" key="1">
    <source>
        <dbReference type="Pfam" id="PF06439"/>
    </source>
</evidence>
<proteinExistence type="predicted"/>
<dbReference type="AlphaFoldDB" id="A0A521AYZ2"/>
<feature type="domain" description="3-keto-alpha-glucoside-1,2-lyase/3-keto-2-hydroxy-glucal hydratase" evidence="1">
    <location>
        <begin position="32"/>
        <end position="211"/>
    </location>
</feature>
<keyword evidence="3" id="KW-1185">Reference proteome</keyword>
<reference evidence="2 3" key="1">
    <citation type="submission" date="2017-05" db="EMBL/GenBank/DDBJ databases">
        <authorList>
            <person name="Varghese N."/>
            <person name="Submissions S."/>
        </authorList>
    </citation>
    <scope>NUCLEOTIDE SEQUENCE [LARGE SCALE GENOMIC DNA]</scope>
    <source>
        <strain evidence="2 3">DSM 21194</strain>
    </source>
</reference>
<dbReference type="Pfam" id="PF06439">
    <property type="entry name" value="3keto-disac_hyd"/>
    <property type="match status" value="1"/>
</dbReference>
<dbReference type="Proteomes" id="UP000317593">
    <property type="component" value="Unassembled WGS sequence"/>
</dbReference>